<dbReference type="RefSeq" id="XP_005823761.1">
    <property type="nucleotide sequence ID" value="XM_005823704.1"/>
</dbReference>
<evidence type="ECO:0000313" key="2">
    <source>
        <dbReference type="EMBL" id="EKX36781.1"/>
    </source>
</evidence>
<evidence type="ECO:0000256" key="1">
    <source>
        <dbReference type="SAM" id="MobiDB-lite"/>
    </source>
</evidence>
<dbReference type="AlphaFoldDB" id="L1IKN3"/>
<dbReference type="KEGG" id="gtt:GUITHDRAFT_155148"/>
<feature type="region of interest" description="Disordered" evidence="1">
    <location>
        <begin position="63"/>
        <end position="105"/>
    </location>
</feature>
<evidence type="ECO:0000313" key="4">
    <source>
        <dbReference type="Proteomes" id="UP000011087"/>
    </source>
</evidence>
<protein>
    <submittedName>
        <fullName evidence="2 3">Uncharacterized protein</fullName>
    </submittedName>
</protein>
<gene>
    <name evidence="2" type="ORF">GUITHDRAFT_155148</name>
</gene>
<feature type="compositionally biased region" description="Acidic residues" evidence="1">
    <location>
        <begin position="66"/>
        <end position="77"/>
    </location>
</feature>
<name>L1IKN3_GUITC</name>
<organism evidence="2">
    <name type="scientific">Guillardia theta (strain CCMP2712)</name>
    <name type="common">Cryptophyte</name>
    <dbReference type="NCBI Taxonomy" id="905079"/>
    <lineage>
        <taxon>Eukaryota</taxon>
        <taxon>Cryptophyceae</taxon>
        <taxon>Pyrenomonadales</taxon>
        <taxon>Geminigeraceae</taxon>
        <taxon>Guillardia</taxon>
    </lineage>
</organism>
<reference evidence="4" key="2">
    <citation type="submission" date="2012-11" db="EMBL/GenBank/DDBJ databases">
        <authorList>
            <person name="Kuo A."/>
            <person name="Curtis B.A."/>
            <person name="Tanifuji G."/>
            <person name="Burki F."/>
            <person name="Gruber A."/>
            <person name="Irimia M."/>
            <person name="Maruyama S."/>
            <person name="Arias M.C."/>
            <person name="Ball S.G."/>
            <person name="Gile G.H."/>
            <person name="Hirakawa Y."/>
            <person name="Hopkins J.F."/>
            <person name="Rensing S.A."/>
            <person name="Schmutz J."/>
            <person name="Symeonidi A."/>
            <person name="Elias M."/>
            <person name="Eveleigh R.J."/>
            <person name="Herman E.K."/>
            <person name="Klute M.J."/>
            <person name="Nakayama T."/>
            <person name="Obornik M."/>
            <person name="Reyes-Prieto A."/>
            <person name="Armbrust E.V."/>
            <person name="Aves S.J."/>
            <person name="Beiko R.G."/>
            <person name="Coutinho P."/>
            <person name="Dacks J.B."/>
            <person name="Durnford D.G."/>
            <person name="Fast N.M."/>
            <person name="Green B.R."/>
            <person name="Grisdale C."/>
            <person name="Hempe F."/>
            <person name="Henrissat B."/>
            <person name="Hoppner M.P."/>
            <person name="Ishida K.-I."/>
            <person name="Kim E."/>
            <person name="Koreny L."/>
            <person name="Kroth P.G."/>
            <person name="Liu Y."/>
            <person name="Malik S.-B."/>
            <person name="Maier U.G."/>
            <person name="McRose D."/>
            <person name="Mock T."/>
            <person name="Neilson J.A."/>
            <person name="Onodera N.T."/>
            <person name="Poole A.M."/>
            <person name="Pritham E.J."/>
            <person name="Richards T.A."/>
            <person name="Rocap G."/>
            <person name="Roy S.W."/>
            <person name="Sarai C."/>
            <person name="Schaack S."/>
            <person name="Shirato S."/>
            <person name="Slamovits C.H."/>
            <person name="Spencer D.F."/>
            <person name="Suzuki S."/>
            <person name="Worden A.Z."/>
            <person name="Zauner S."/>
            <person name="Barry K."/>
            <person name="Bell C."/>
            <person name="Bharti A.K."/>
            <person name="Crow J.A."/>
            <person name="Grimwood J."/>
            <person name="Kramer R."/>
            <person name="Lindquist E."/>
            <person name="Lucas S."/>
            <person name="Salamov A."/>
            <person name="McFadden G.I."/>
            <person name="Lane C.E."/>
            <person name="Keeling P.J."/>
            <person name="Gray M.W."/>
            <person name="Grigoriev I.V."/>
            <person name="Archibald J.M."/>
        </authorList>
    </citation>
    <scope>NUCLEOTIDE SEQUENCE</scope>
    <source>
        <strain evidence="4">CCMP2712</strain>
    </source>
</reference>
<dbReference type="PaxDb" id="55529-EKX36781"/>
<reference evidence="2 4" key="1">
    <citation type="journal article" date="2012" name="Nature">
        <title>Algal genomes reveal evolutionary mosaicism and the fate of nucleomorphs.</title>
        <authorList>
            <consortium name="DOE Joint Genome Institute"/>
            <person name="Curtis B.A."/>
            <person name="Tanifuji G."/>
            <person name="Burki F."/>
            <person name="Gruber A."/>
            <person name="Irimia M."/>
            <person name="Maruyama S."/>
            <person name="Arias M.C."/>
            <person name="Ball S.G."/>
            <person name="Gile G.H."/>
            <person name="Hirakawa Y."/>
            <person name="Hopkins J.F."/>
            <person name="Kuo A."/>
            <person name="Rensing S.A."/>
            <person name="Schmutz J."/>
            <person name="Symeonidi A."/>
            <person name="Elias M."/>
            <person name="Eveleigh R.J."/>
            <person name="Herman E.K."/>
            <person name="Klute M.J."/>
            <person name="Nakayama T."/>
            <person name="Obornik M."/>
            <person name="Reyes-Prieto A."/>
            <person name="Armbrust E.V."/>
            <person name="Aves S.J."/>
            <person name="Beiko R.G."/>
            <person name="Coutinho P."/>
            <person name="Dacks J.B."/>
            <person name="Durnford D.G."/>
            <person name="Fast N.M."/>
            <person name="Green B.R."/>
            <person name="Grisdale C.J."/>
            <person name="Hempel F."/>
            <person name="Henrissat B."/>
            <person name="Hoppner M.P."/>
            <person name="Ishida K."/>
            <person name="Kim E."/>
            <person name="Koreny L."/>
            <person name="Kroth P.G."/>
            <person name="Liu Y."/>
            <person name="Malik S.B."/>
            <person name="Maier U.G."/>
            <person name="McRose D."/>
            <person name="Mock T."/>
            <person name="Neilson J.A."/>
            <person name="Onodera N.T."/>
            <person name="Poole A.M."/>
            <person name="Pritham E.J."/>
            <person name="Richards T.A."/>
            <person name="Rocap G."/>
            <person name="Roy S.W."/>
            <person name="Sarai C."/>
            <person name="Schaack S."/>
            <person name="Shirato S."/>
            <person name="Slamovits C.H."/>
            <person name="Spencer D.F."/>
            <person name="Suzuki S."/>
            <person name="Worden A.Z."/>
            <person name="Zauner S."/>
            <person name="Barry K."/>
            <person name="Bell C."/>
            <person name="Bharti A.K."/>
            <person name="Crow J.A."/>
            <person name="Grimwood J."/>
            <person name="Kramer R."/>
            <person name="Lindquist E."/>
            <person name="Lucas S."/>
            <person name="Salamov A."/>
            <person name="McFadden G.I."/>
            <person name="Lane C.E."/>
            <person name="Keeling P.J."/>
            <person name="Gray M.W."/>
            <person name="Grigoriev I.V."/>
            <person name="Archibald J.M."/>
        </authorList>
    </citation>
    <scope>NUCLEOTIDE SEQUENCE</scope>
    <source>
        <strain evidence="2 4">CCMP2712</strain>
    </source>
</reference>
<reference evidence="3" key="3">
    <citation type="submission" date="2016-03" db="UniProtKB">
        <authorList>
            <consortium name="EnsemblProtists"/>
        </authorList>
    </citation>
    <scope>IDENTIFICATION</scope>
</reference>
<sequence length="169" mass="18979">MSLINPLTAQEILAFLSVPDSDLLDQPLGAVDSNMNAAPESAQELFNTDLSTPALRCVTPNPLEQDAWDEISTDPDEANVKEQSDDSDEPFTKEAHENLTRTDANAAVKHEYDAEDQFHSAMSDTKEPWVRIIPRRGNALENRPVVITLEVLSKHFHERHRQVNYEACL</sequence>
<feature type="compositionally biased region" description="Basic and acidic residues" evidence="1">
    <location>
        <begin position="78"/>
        <end position="100"/>
    </location>
</feature>
<dbReference type="EnsemblProtists" id="EKX36781">
    <property type="protein sequence ID" value="EKX36781"/>
    <property type="gene ID" value="GUITHDRAFT_155148"/>
</dbReference>
<accession>L1IKN3</accession>
<dbReference type="GeneID" id="17293475"/>
<dbReference type="Proteomes" id="UP000011087">
    <property type="component" value="Unassembled WGS sequence"/>
</dbReference>
<proteinExistence type="predicted"/>
<evidence type="ECO:0000313" key="3">
    <source>
        <dbReference type="EnsemblProtists" id="EKX36781"/>
    </source>
</evidence>
<keyword evidence="4" id="KW-1185">Reference proteome</keyword>
<dbReference type="HOGENOM" id="CLU_1581478_0_0_1"/>
<dbReference type="EMBL" id="JH993068">
    <property type="protein sequence ID" value="EKX36781.1"/>
    <property type="molecule type" value="Genomic_DNA"/>
</dbReference>